<dbReference type="InterPro" id="IPR025602">
    <property type="entry name" value="BCP1_family"/>
</dbReference>
<feature type="region of interest" description="Disordered" evidence="4">
    <location>
        <begin position="211"/>
        <end position="232"/>
    </location>
</feature>
<dbReference type="PANTHER" id="PTHR13261">
    <property type="entry name" value="BRCA2 AND CDKN1A INTERACTING PROTEIN"/>
    <property type="match status" value="1"/>
</dbReference>
<dbReference type="EMBL" id="KZ858975">
    <property type="protein sequence ID" value="RDW26697.1"/>
    <property type="molecule type" value="Genomic_DNA"/>
</dbReference>
<dbReference type="KEGG" id="yli:2910303"/>
<evidence type="ECO:0000313" key="7">
    <source>
        <dbReference type="Proteomes" id="UP000182444"/>
    </source>
</evidence>
<dbReference type="GeneID" id="2910303"/>
<name>A0A1H6Q6B8_YARLL</name>
<dbReference type="AlphaFoldDB" id="A0A1H6Q6B8"/>
<dbReference type="OMA" id="VKFYRKE"/>
<evidence type="ECO:0000313" key="5">
    <source>
        <dbReference type="EMBL" id="AOW04723.1"/>
    </source>
</evidence>
<dbReference type="Pfam" id="PF13862">
    <property type="entry name" value="BCCIP"/>
    <property type="match status" value="1"/>
</dbReference>
<comment type="similarity">
    <text evidence="1 3">Belongs to the BCP1 family.</text>
</comment>
<evidence type="ECO:0000313" key="8">
    <source>
        <dbReference type="Proteomes" id="UP000256601"/>
    </source>
</evidence>
<evidence type="ECO:0000313" key="6">
    <source>
        <dbReference type="EMBL" id="RDW26697.1"/>
    </source>
</evidence>
<dbReference type="EMBL" id="CP017556">
    <property type="protein sequence ID" value="AOW04723.1"/>
    <property type="molecule type" value="Genomic_DNA"/>
</dbReference>
<evidence type="ECO:0000256" key="2">
    <source>
        <dbReference type="ARBA" id="ARBA00014649"/>
    </source>
</evidence>
<accession>A0A1H6Q6B8</accession>
<dbReference type="eggNOG" id="KOG3034">
    <property type="taxonomic scope" value="Eukaryota"/>
</dbReference>
<dbReference type="RefSeq" id="XP_503357.1">
    <property type="nucleotide sequence ID" value="XM_503357.1"/>
</dbReference>
<evidence type="ECO:0000256" key="1">
    <source>
        <dbReference type="ARBA" id="ARBA00006781"/>
    </source>
</evidence>
<dbReference type="PANTHER" id="PTHR13261:SF0">
    <property type="entry name" value="BRCA2 AND CDKN1A-INTERACTING PROTEIN"/>
    <property type="match status" value="1"/>
</dbReference>
<comment type="subcellular location">
    <subcellularLocation>
        <location evidence="3">Nucleus</location>
    </subcellularLocation>
</comment>
<evidence type="ECO:0000256" key="4">
    <source>
        <dbReference type="SAM" id="MobiDB-lite"/>
    </source>
</evidence>
<dbReference type="VEuPathDB" id="FungiDB:YALI1_D35965g"/>
<proteinExistence type="inferred from homology"/>
<dbReference type="GO" id="GO:0005634">
    <property type="term" value="C:nucleus"/>
    <property type="evidence" value="ECO:0007669"/>
    <property type="project" value="UniProtKB-SubCell"/>
</dbReference>
<dbReference type="VEuPathDB" id="FungiDB:YALI0_D27324g"/>
<gene>
    <name evidence="6" type="ORF">B0I71DRAFT_130494</name>
    <name evidence="5" type="ORF">YALI1_D35965g</name>
</gene>
<dbReference type="SMR" id="A0A1H6Q6B8"/>
<dbReference type="Proteomes" id="UP000182444">
    <property type="component" value="Chromosome 1D"/>
</dbReference>
<evidence type="ECO:0000256" key="3">
    <source>
        <dbReference type="PIRNR" id="PIRNR028983"/>
    </source>
</evidence>
<dbReference type="GO" id="GO:0015031">
    <property type="term" value="P:protein transport"/>
    <property type="evidence" value="ECO:0007669"/>
    <property type="project" value="UniProtKB-KW"/>
</dbReference>
<feature type="compositionally biased region" description="Basic and acidic residues" evidence="4">
    <location>
        <begin position="1"/>
        <end position="13"/>
    </location>
</feature>
<reference evidence="5 7" key="1">
    <citation type="journal article" date="2016" name="PLoS ONE">
        <title>Sequence Assembly of Yarrowia lipolytica Strain W29/CLIB89 Shows Transposable Element Diversity.</title>
        <authorList>
            <person name="Magnan C."/>
            <person name="Yu J."/>
            <person name="Chang I."/>
            <person name="Jahn E."/>
            <person name="Kanomata Y."/>
            <person name="Wu J."/>
            <person name="Zeller M."/>
            <person name="Oakes M."/>
            <person name="Baldi P."/>
            <person name="Sandmeyer S."/>
        </authorList>
    </citation>
    <scope>NUCLEOTIDE SEQUENCE [LARGE SCALE GENOMIC DNA]</scope>
    <source>
        <strain evidence="5">CLIB89</strain>
        <strain evidence="7">CLIB89(W29)</strain>
    </source>
</reference>
<comment type="function">
    <text evidence="3">Involved in nuclear export, actin cytoskeleton organization and vesicular transport.</text>
</comment>
<feature type="region of interest" description="Disordered" evidence="4">
    <location>
        <begin position="1"/>
        <end position="46"/>
    </location>
</feature>
<keyword evidence="3" id="KW-0813">Transport</keyword>
<dbReference type="Proteomes" id="UP000256601">
    <property type="component" value="Unassembled WGS sequence"/>
</dbReference>
<keyword evidence="3" id="KW-0539">Nucleus</keyword>
<dbReference type="PIRSF" id="PIRSF028983">
    <property type="entry name" value="BCP1"/>
    <property type="match status" value="1"/>
</dbReference>
<organism evidence="5 7">
    <name type="scientific">Yarrowia lipolytica</name>
    <name type="common">Candida lipolytica</name>
    <dbReference type="NCBI Taxonomy" id="4952"/>
    <lineage>
        <taxon>Eukaryota</taxon>
        <taxon>Fungi</taxon>
        <taxon>Dikarya</taxon>
        <taxon>Ascomycota</taxon>
        <taxon>Saccharomycotina</taxon>
        <taxon>Dipodascomycetes</taxon>
        <taxon>Dipodascales</taxon>
        <taxon>Dipodascales incertae sedis</taxon>
        <taxon>Yarrowia</taxon>
    </lineage>
</organism>
<sequence length="302" mass="34503">MPKRAAEDQKHPAETSSEDEYDESYLEEDSYAPDSPDDPTMEDDEEVPDTIDVDFEYFDFNKDIDYHAIGNLLRQLLDSDSTSFNLSELSDMILEQESCGTTIKTDGKESDPFAILTVINMSKHKDNKKGVIAALIDYFVARTQDLPELHKQMRKLLGPSSTSKVGLIISERLINMPVQVVPPMYKMLLDETKDQDFDYFLVLSKTFTEAETSVDEEDERPSKKNKKGPGYKPETYYFHPEDEVIQEKSTQYGSYAFKKASQEADSKRAFQEYGIFPQGHLMLFKAKDLEAIVAKMEVEFAP</sequence>
<dbReference type="OrthoDB" id="27543at2759"/>
<protein>
    <recommendedName>
        <fullName evidence="2 3">Protein BCP1</fullName>
    </recommendedName>
</protein>
<keyword evidence="3" id="KW-0653">Protein transport</keyword>
<reference evidence="6 8" key="2">
    <citation type="submission" date="2018-07" db="EMBL/GenBank/DDBJ databases">
        <title>Draft Genome Assemblies for Five Robust Yarrowia lipolytica Strains Exhibiting High Lipid Production and Pentose Sugar Utilization and Sugar Alcohol Secretion from Undetoxified Lignocellulosic Biomass Hydrolysates.</title>
        <authorList>
            <consortium name="DOE Joint Genome Institute"/>
            <person name="Walker C."/>
            <person name="Ryu S."/>
            <person name="Na H."/>
            <person name="Zane M."/>
            <person name="LaButti K."/>
            <person name="Lipzen A."/>
            <person name="Haridas S."/>
            <person name="Barry K."/>
            <person name="Grigoriev I.V."/>
            <person name="Quarterman J."/>
            <person name="Slininger P."/>
            <person name="Dien B."/>
            <person name="Trinh C.T."/>
        </authorList>
    </citation>
    <scope>NUCLEOTIDE SEQUENCE [LARGE SCALE GENOMIC DNA]</scope>
    <source>
        <strain evidence="6 8">YB392</strain>
    </source>
</reference>
<feature type="compositionally biased region" description="Acidic residues" evidence="4">
    <location>
        <begin position="16"/>
        <end position="46"/>
    </location>
</feature>